<name>A0ACC6T136_9HYPH</name>
<reference evidence="1 2" key="1">
    <citation type="journal article" date="2024" name="Proc. Natl. Acad. Sci. U.S.A.">
        <title>The evolutionary genomics of adaptation to stress in wild rhizobium bacteria.</title>
        <authorList>
            <person name="Kehlet-Delgado H."/>
            <person name="Montoya A.P."/>
            <person name="Jensen K.T."/>
            <person name="Wendlandt C.E."/>
            <person name="Dexheimer C."/>
            <person name="Roberts M."/>
            <person name="Torres Martinez L."/>
            <person name="Friesen M.L."/>
            <person name="Griffitts J.S."/>
            <person name="Porter S.S."/>
        </authorList>
    </citation>
    <scope>NUCLEOTIDE SEQUENCE [LARGE SCALE GENOMIC DNA]</scope>
    <source>
        <strain evidence="1 2">M0468</strain>
    </source>
</reference>
<comment type="caution">
    <text evidence="1">The sequence shown here is derived from an EMBL/GenBank/DDBJ whole genome shotgun (WGS) entry which is preliminary data.</text>
</comment>
<sequence length="485" mass="52620">MAHEIIISGQSCDNEGILSMSMLEVMDNSSAGPVLQATEILRLRHAIRGDLVLPEDAGYDPARKVWNGMVDKRPAAVMYCADADDVVTAVNFARSQGFLLAVRGGGHNVAGSSVCDGGVVIDVSRMKCIEVDPVRRIARAQAGLSLGEFDAATQAHGLATTMGVNGDTGIAGLTLGGGFGKLGRKHGLSCDNLVAVEIVTADGRLLRADATENSDLFWGIRGGGGNFGIVTSFEYRLHPVGPLLIAGSVLHRYEEAREAMRFYRAFSSNAPDELSLDAALVTAPSGERFFSISACYIGPLVEGEQIVRPLKEYGTPVEDRIGQVSYLQIQSAGDAIFPRGRRYYWKAQFMREITDQAIDTLLAGYTTAPSESLLVFQQVGGAISRVPIAETPYANRDALYDCFPISIWDNPADDETHIRWARDLWDAMRPFSTGGVYANNLGEEGMDRVLAAYGENYPRLAALKYKYDPTNFFRLNQNVRPAACV</sequence>
<dbReference type="Proteomes" id="UP001480082">
    <property type="component" value="Unassembled WGS sequence"/>
</dbReference>
<evidence type="ECO:0000313" key="2">
    <source>
        <dbReference type="Proteomes" id="UP001480082"/>
    </source>
</evidence>
<organism evidence="1 2">
    <name type="scientific">Mesorhizobium australicum</name>
    <dbReference type="NCBI Taxonomy" id="536018"/>
    <lineage>
        <taxon>Bacteria</taxon>
        <taxon>Pseudomonadati</taxon>
        <taxon>Pseudomonadota</taxon>
        <taxon>Alphaproteobacteria</taxon>
        <taxon>Hyphomicrobiales</taxon>
        <taxon>Phyllobacteriaceae</taxon>
        <taxon>Mesorhizobium</taxon>
    </lineage>
</organism>
<evidence type="ECO:0000313" key="1">
    <source>
        <dbReference type="EMBL" id="MER9285738.1"/>
    </source>
</evidence>
<keyword evidence="2" id="KW-1185">Reference proteome</keyword>
<dbReference type="EMBL" id="JAMYRI010000009">
    <property type="protein sequence ID" value="MER9285738.1"/>
    <property type="molecule type" value="Genomic_DNA"/>
</dbReference>
<accession>A0ACC6T136</accession>
<gene>
    <name evidence="1" type="ORF">NKI81_17490</name>
</gene>
<proteinExistence type="predicted"/>
<protein>
    <submittedName>
        <fullName evidence="1">FAD-binding oxidoreductase</fullName>
    </submittedName>
</protein>